<feature type="compositionally biased region" description="Basic and acidic residues" evidence="1">
    <location>
        <begin position="740"/>
        <end position="757"/>
    </location>
</feature>
<feature type="region of interest" description="Disordered" evidence="1">
    <location>
        <begin position="108"/>
        <end position="129"/>
    </location>
</feature>
<feature type="compositionally biased region" description="Polar residues" evidence="1">
    <location>
        <begin position="1"/>
        <end position="27"/>
    </location>
</feature>
<proteinExistence type="predicted"/>
<evidence type="ECO:0000256" key="1">
    <source>
        <dbReference type="SAM" id="MobiDB-lite"/>
    </source>
</evidence>
<gene>
    <name evidence="2" type="ORF">H1R20_g11304</name>
</gene>
<feature type="compositionally biased region" description="Low complexity" evidence="1">
    <location>
        <begin position="169"/>
        <end position="178"/>
    </location>
</feature>
<feature type="region of interest" description="Disordered" evidence="1">
    <location>
        <begin position="344"/>
        <end position="366"/>
    </location>
</feature>
<feature type="compositionally biased region" description="Low complexity" evidence="1">
    <location>
        <begin position="784"/>
        <end position="795"/>
    </location>
</feature>
<organism evidence="2 3">
    <name type="scientific">Candolleomyces eurysporus</name>
    <dbReference type="NCBI Taxonomy" id="2828524"/>
    <lineage>
        <taxon>Eukaryota</taxon>
        <taxon>Fungi</taxon>
        <taxon>Dikarya</taxon>
        <taxon>Basidiomycota</taxon>
        <taxon>Agaricomycotina</taxon>
        <taxon>Agaricomycetes</taxon>
        <taxon>Agaricomycetidae</taxon>
        <taxon>Agaricales</taxon>
        <taxon>Agaricineae</taxon>
        <taxon>Psathyrellaceae</taxon>
        <taxon>Candolleomyces</taxon>
    </lineage>
</organism>
<evidence type="ECO:0000313" key="3">
    <source>
        <dbReference type="Proteomes" id="UP001140091"/>
    </source>
</evidence>
<dbReference type="Proteomes" id="UP001140091">
    <property type="component" value="Unassembled WGS sequence"/>
</dbReference>
<evidence type="ECO:0000313" key="2">
    <source>
        <dbReference type="EMBL" id="KAJ2925790.1"/>
    </source>
</evidence>
<dbReference type="AlphaFoldDB" id="A0A9W8MBD1"/>
<feature type="compositionally biased region" description="Low complexity" evidence="1">
    <location>
        <begin position="347"/>
        <end position="358"/>
    </location>
</feature>
<reference evidence="2" key="1">
    <citation type="submission" date="2022-06" db="EMBL/GenBank/DDBJ databases">
        <title>Genome Sequence of Candolleomyces eurysporus.</title>
        <authorList>
            <person name="Buettner E."/>
        </authorList>
    </citation>
    <scope>NUCLEOTIDE SEQUENCE</scope>
    <source>
        <strain evidence="2">VTCC 930004</strain>
    </source>
</reference>
<feature type="region of interest" description="Disordered" evidence="1">
    <location>
        <begin position="148"/>
        <end position="178"/>
    </location>
</feature>
<sequence length="924" mass="98962">MSGNNFNISTGPPTSTAQQPDLNTTNDTIHEDKGLSLFGKPISGDCFEQPLNSGIDFSHMSIKQLSDLFQDTSSSVDFFSTVPAAGQLPAAPCVSSLSNLSNWASALPTPTPTQPIPGPSTSNDGDIVGPWPLAPAIIPASTSTAANANDFGSPMLDPSAPSDAANATQPSDSSQSDQTCDYDQLLRDIGFDPAIWQGFNTFIPESVASQTPIMDQPFDFDFDFGVSNNDYNVWMQPSVENEVQPTTAAGNQTITPAPKVSQPAVTNVKIPQVQAPQPLQPLFTPQFATNGANNVVSQSSSSSSTMALAQALYVAPDSANGSSSSSRMGMAAIGGLNTQATAGQSGQLAQRAQNAQAAPGSQQVHVPQPPQLRQAAQLVQVLDPTQPLFAPQMAIGGNNFVPAATAQSSTVPGPMAVNNYIRTSGSALPMRPQLLMPTGNLTSNPRRSILTTNGTSQLISARPNFQPPFFLGGVQVPNTTIAPLPNLPLANNAAYMKYYAKKKALELEEQKMLNQTLFAQVQQFVARDEAREKEVQTWTQLLSALAQPEAAVEAEAQDNGGASGIGIPLLAPQLGPGPSTLVPAQLAADTSSAVPPPQQVPAAFQSALFTANIQEAYHINQSSKGVRALPNDAQGFGTMPPPPASVEPFEVQQYQQQFDFLPQVDQDQQFDFMFQVQPYPQTNGLYQLSNRRSQEHRLGTLPQQQVEQVQLQGNLPLKPIDLTNGAHYQGNGATAFSSDSSKRKRDESGDQGNRQKEAGGGPSPPKRRRENKSGGKDKEREVATMTSNESSPSTSSKRKRDEAGNAGTSSEAGDGGSAEPPASKKQRTEPYTHSEALKVLLSGRYCEWDDECDHELEPRLGAYEQHIRQAHGLNLCPKTGNLTCLEVHIASVKKTQDILRMQEEKRQEKMRRRAMKKDVIDGQV</sequence>
<comment type="caution">
    <text evidence="2">The sequence shown here is derived from an EMBL/GenBank/DDBJ whole genome shotgun (WGS) entry which is preliminary data.</text>
</comment>
<dbReference type="EMBL" id="JANBPK010001116">
    <property type="protein sequence ID" value="KAJ2925790.1"/>
    <property type="molecule type" value="Genomic_DNA"/>
</dbReference>
<name>A0A9W8MBD1_9AGAR</name>
<feature type="non-terminal residue" evidence="2">
    <location>
        <position position="924"/>
    </location>
</feature>
<feature type="region of interest" description="Disordered" evidence="1">
    <location>
        <begin position="722"/>
        <end position="831"/>
    </location>
</feature>
<feature type="region of interest" description="Disordered" evidence="1">
    <location>
        <begin position="1"/>
        <end position="29"/>
    </location>
</feature>
<feature type="compositionally biased region" description="Pro residues" evidence="1">
    <location>
        <begin position="109"/>
        <end position="118"/>
    </location>
</feature>
<accession>A0A9W8MBD1</accession>
<feature type="compositionally biased region" description="Basic and acidic residues" evidence="1">
    <location>
        <begin position="771"/>
        <end position="782"/>
    </location>
</feature>
<protein>
    <submittedName>
        <fullName evidence="2">Uncharacterized protein</fullName>
    </submittedName>
</protein>
<keyword evidence="3" id="KW-1185">Reference proteome</keyword>